<sequence length="586" mass="64884">MARQVDSSEVAANLVSRMKWLLETLEGDVSAHPVTRKLDAFESMWNTLEQGLADLRVREHGLGEKEKAARNVEEQQSKQASLLEDRANQIREEFTTAVSENASKVVRDVTSHLSDTVANLLASSPPNDGKVDEALLAAISTKIDEVATRVCGNIQSFKTLSDKSLAELPAKIVSDVSRHVDTKVDSLRGTSETAMAELSKKLDDNQVLTERSYSLQSTKLETLEKTIGDAAKKFDTFQNSNGRELNGISKKIVGIRNDTTDIANKMDKLDRRQTSTDSFISETYEYLETIVGGVATKVQDFRTANEGLHKELSSQLVRLDQNIADDRQKGDRADKLQAELDKSRALATVLEKDKKEADKKADEKAEAVVALESRASILENDKRILQASLDDSRRSNGDQLGAVTELEKKIREKDEIIAANSANIQERDRIAASHSVTIKERDEVIVSHLAKIKELEQVVEKGARLEVIIKERDEALCEVTKLQSLVSQANDKFNSQTKRVEDLEKELEEIRPFPRDGDGQESKKRPNTKKNDNALDNPAAKRRRTVEASASKGGPETPEAPNVPNPPNASEPPSDAEIDMKKDGTI</sequence>
<feature type="region of interest" description="Disordered" evidence="2">
    <location>
        <begin position="505"/>
        <end position="586"/>
    </location>
</feature>
<reference evidence="4" key="1">
    <citation type="journal article" date="2013" name="Genome Announc.">
        <title>Draft genome sequence of the grapevine dieback fungus Eutypa lata UCR-EL1.</title>
        <authorList>
            <person name="Blanco-Ulate B."/>
            <person name="Rolshausen P.E."/>
            <person name="Cantu D."/>
        </authorList>
    </citation>
    <scope>NUCLEOTIDE SEQUENCE [LARGE SCALE GENOMIC DNA]</scope>
    <source>
        <strain evidence="4">UCR-EL1</strain>
    </source>
</reference>
<feature type="coiled-coil region" evidence="1">
    <location>
        <begin position="65"/>
        <end position="93"/>
    </location>
</feature>
<protein>
    <submittedName>
        <fullName evidence="3">Uncharacterized protein</fullName>
    </submittedName>
</protein>
<organism evidence="3 4">
    <name type="scientific">Eutypa lata (strain UCR-EL1)</name>
    <name type="common">Grapevine dieback disease fungus</name>
    <name type="synonym">Eutypa armeniacae</name>
    <dbReference type="NCBI Taxonomy" id="1287681"/>
    <lineage>
        <taxon>Eukaryota</taxon>
        <taxon>Fungi</taxon>
        <taxon>Dikarya</taxon>
        <taxon>Ascomycota</taxon>
        <taxon>Pezizomycotina</taxon>
        <taxon>Sordariomycetes</taxon>
        <taxon>Xylariomycetidae</taxon>
        <taxon>Xylariales</taxon>
        <taxon>Diatrypaceae</taxon>
        <taxon>Eutypa</taxon>
    </lineage>
</organism>
<dbReference type="EMBL" id="KB706272">
    <property type="protein sequence ID" value="EMR68267.1"/>
    <property type="molecule type" value="Genomic_DNA"/>
</dbReference>
<evidence type="ECO:0000313" key="4">
    <source>
        <dbReference type="Proteomes" id="UP000012174"/>
    </source>
</evidence>
<accession>M7SVF9</accession>
<feature type="compositionally biased region" description="Pro residues" evidence="2">
    <location>
        <begin position="561"/>
        <end position="570"/>
    </location>
</feature>
<dbReference type="KEGG" id="ela:UCREL1_4712"/>
<dbReference type="AlphaFoldDB" id="M7SVF9"/>
<dbReference type="HOGENOM" id="CLU_465424_0_0_1"/>
<keyword evidence="1" id="KW-0175">Coiled coil</keyword>
<feature type="compositionally biased region" description="Basic and acidic residues" evidence="2">
    <location>
        <begin position="505"/>
        <end position="533"/>
    </location>
</feature>
<evidence type="ECO:0000313" key="3">
    <source>
        <dbReference type="EMBL" id="EMR68267.1"/>
    </source>
</evidence>
<gene>
    <name evidence="3" type="ORF">UCREL1_4712</name>
</gene>
<evidence type="ECO:0000256" key="1">
    <source>
        <dbReference type="SAM" id="Coils"/>
    </source>
</evidence>
<dbReference type="Proteomes" id="UP000012174">
    <property type="component" value="Unassembled WGS sequence"/>
</dbReference>
<keyword evidence="4" id="KW-1185">Reference proteome</keyword>
<name>M7SVF9_EUTLA</name>
<feature type="coiled-coil region" evidence="1">
    <location>
        <begin position="309"/>
        <end position="381"/>
    </location>
</feature>
<evidence type="ECO:0000256" key="2">
    <source>
        <dbReference type="SAM" id="MobiDB-lite"/>
    </source>
</evidence>
<proteinExistence type="predicted"/>